<dbReference type="GO" id="GO:0004527">
    <property type="term" value="F:exonuclease activity"/>
    <property type="evidence" value="ECO:0007669"/>
    <property type="project" value="UniProtKB-KW"/>
</dbReference>
<feature type="domain" description="Endonuclease/exonuclease/phosphatase" evidence="2">
    <location>
        <begin position="45"/>
        <end position="308"/>
    </location>
</feature>
<evidence type="ECO:0000256" key="1">
    <source>
        <dbReference type="SAM" id="SignalP"/>
    </source>
</evidence>
<dbReference type="InterPro" id="IPR038772">
    <property type="entry name" value="Sph/SMPD2-like"/>
</dbReference>
<keyword evidence="1" id="KW-0732">Signal</keyword>
<gene>
    <name evidence="3" type="ORF">CVO77_12545</name>
</gene>
<dbReference type="GO" id="GO:0004767">
    <property type="term" value="F:sphingomyelin phosphodiesterase activity"/>
    <property type="evidence" value="ECO:0007669"/>
    <property type="project" value="InterPro"/>
</dbReference>
<feature type="chain" id="PRO_5015696858" evidence="1">
    <location>
        <begin position="29"/>
        <end position="359"/>
    </location>
</feature>
<dbReference type="OrthoDB" id="7181414at2"/>
<name>A0A2S8B0P1_9SPHN</name>
<comment type="caution">
    <text evidence="3">The sequence shown here is derived from an EMBL/GenBank/DDBJ whole genome shotgun (WGS) entry which is preliminary data.</text>
</comment>
<dbReference type="InterPro" id="IPR036691">
    <property type="entry name" value="Endo/exonu/phosph_ase_sf"/>
</dbReference>
<accession>A0A2S8B0P1</accession>
<dbReference type="PANTHER" id="PTHR16320:SF23">
    <property type="entry name" value="SPHINGOMYELINASE C 1"/>
    <property type="match status" value="1"/>
</dbReference>
<dbReference type="InterPro" id="IPR005135">
    <property type="entry name" value="Endo/exonuclease/phosphatase"/>
</dbReference>
<reference evidence="4" key="1">
    <citation type="submission" date="2017-11" db="EMBL/GenBank/DDBJ databases">
        <title>The complete genome sequence of Sphingopyxis pomeranensis sp. nov. strain WS5A3p.</title>
        <authorList>
            <person name="Kaminski M.A."/>
        </authorList>
    </citation>
    <scope>NUCLEOTIDE SEQUENCE [LARGE SCALE GENOMIC DNA]</scope>
    <source>
        <strain evidence="4">WS5A3p</strain>
    </source>
</reference>
<keyword evidence="3" id="KW-0255">Endonuclease</keyword>
<dbReference type="Pfam" id="PF03372">
    <property type="entry name" value="Exo_endo_phos"/>
    <property type="match status" value="1"/>
</dbReference>
<keyword evidence="3" id="KW-0540">Nuclease</keyword>
<proteinExistence type="predicted"/>
<protein>
    <submittedName>
        <fullName evidence="3">Endonuclease/exonuclease/phosphatase</fullName>
    </submittedName>
</protein>
<dbReference type="AlphaFoldDB" id="A0A2S8B0P1"/>
<keyword evidence="3" id="KW-0378">Hydrolase</keyword>
<sequence>METKIMRVGGLMAMAPLLLGGLAPRAAASEPRRPAPPAASALSIMAYNVKGLPWPIASDRTADFTRIEARLLAMRARDAQPHVIILQEAFTASAKAIARRSGYRYIVEGPSRDLQSMVRPRASDRPFIDGASFFKGERSGKQVGSGLILASDYPILSVHREAFPAFACAGYDCLANKGMLMVTIKVPGSATPVTVVTTHMNSKKSSGVAQARSLYAYRRQVEAIDAFLTRYRNPDQPVILAGDFNASSVERRSYLTAHSAANWTTKRRLPIDNALQHCLKSDAPCGRAVPAIAATVFQKGRDWQFFSPGYRASIQAIAMAVPFGREHDGTMFSDHVGYRVTYRLTQAFRSPAHRRRPLA</sequence>
<keyword evidence="4" id="KW-1185">Reference proteome</keyword>
<evidence type="ECO:0000313" key="4">
    <source>
        <dbReference type="Proteomes" id="UP000238954"/>
    </source>
</evidence>
<feature type="signal peptide" evidence="1">
    <location>
        <begin position="1"/>
        <end position="28"/>
    </location>
</feature>
<dbReference type="SUPFAM" id="SSF56219">
    <property type="entry name" value="DNase I-like"/>
    <property type="match status" value="1"/>
</dbReference>
<dbReference type="GO" id="GO:0004519">
    <property type="term" value="F:endonuclease activity"/>
    <property type="evidence" value="ECO:0007669"/>
    <property type="project" value="UniProtKB-KW"/>
</dbReference>
<dbReference type="Proteomes" id="UP000238954">
    <property type="component" value="Chromosome"/>
</dbReference>
<evidence type="ECO:0000313" key="3">
    <source>
        <dbReference type="EMBL" id="PQM25936.1"/>
    </source>
</evidence>
<evidence type="ECO:0000259" key="2">
    <source>
        <dbReference type="Pfam" id="PF03372"/>
    </source>
</evidence>
<dbReference type="RefSeq" id="WP_105999358.1">
    <property type="nucleotide sequence ID" value="NZ_CM009578.1"/>
</dbReference>
<dbReference type="PANTHER" id="PTHR16320">
    <property type="entry name" value="SPHINGOMYELINASE FAMILY MEMBER"/>
    <property type="match status" value="1"/>
</dbReference>
<organism evidence="3 4">
    <name type="scientific">Sphingopyxis lindanitolerans</name>
    <dbReference type="NCBI Taxonomy" id="2054227"/>
    <lineage>
        <taxon>Bacteria</taxon>
        <taxon>Pseudomonadati</taxon>
        <taxon>Pseudomonadota</taxon>
        <taxon>Alphaproteobacteria</taxon>
        <taxon>Sphingomonadales</taxon>
        <taxon>Sphingomonadaceae</taxon>
        <taxon>Sphingopyxis</taxon>
    </lineage>
</organism>
<keyword evidence="3" id="KW-0269">Exonuclease</keyword>
<dbReference type="EMBL" id="PHFW01000003">
    <property type="protein sequence ID" value="PQM25936.1"/>
    <property type="molecule type" value="Genomic_DNA"/>
</dbReference>
<dbReference type="Gene3D" id="3.60.10.10">
    <property type="entry name" value="Endonuclease/exonuclease/phosphatase"/>
    <property type="match status" value="1"/>
</dbReference>